<sequence length="303" mass="32619">MGAIGLLTGSAMAEPRPGPRQASDKLALLHAVQAALAIDGHDPSASAPSRSTPVLNRNQGVVLPSLDDAQAALRCYLEAIYFIPCLTRDSEDSLLARFHSVKSDHLSSSDEDDALAAPGEREDEAPKTKASREMASLYVIRHAHLVSSIRKSGRRDPMFDYSNVCYWRDLTSRLGTLSGSWKHCVDQLACRALIQMVSPAPQAHSNPGMLPGTTQDVEEDTLVSCHRFISSLYDRTGHAKNAGSFLDAYDVISAGVVFACLTHRAAASSSDRRVAELTEVVHKASTLSNLGKSYFPKAVSSPS</sequence>
<organism evidence="2 3">
    <name type="scientific">Cephalotrichum gorgonifer</name>
    <dbReference type="NCBI Taxonomy" id="2041049"/>
    <lineage>
        <taxon>Eukaryota</taxon>
        <taxon>Fungi</taxon>
        <taxon>Dikarya</taxon>
        <taxon>Ascomycota</taxon>
        <taxon>Pezizomycotina</taxon>
        <taxon>Sordariomycetes</taxon>
        <taxon>Hypocreomycetidae</taxon>
        <taxon>Microascales</taxon>
        <taxon>Microascaceae</taxon>
        <taxon>Cephalotrichum</taxon>
    </lineage>
</organism>
<name>A0AAE8N2C6_9PEZI</name>
<comment type="caution">
    <text evidence="2">The sequence shown here is derived from an EMBL/GenBank/DDBJ whole genome shotgun (WGS) entry which is preliminary data.</text>
</comment>
<dbReference type="AlphaFoldDB" id="A0AAE8N2C6"/>
<gene>
    <name evidence="2" type="ORF">DNG_06832</name>
</gene>
<evidence type="ECO:0000313" key="3">
    <source>
        <dbReference type="Proteomes" id="UP001187682"/>
    </source>
</evidence>
<evidence type="ECO:0000256" key="1">
    <source>
        <dbReference type="SAM" id="MobiDB-lite"/>
    </source>
</evidence>
<accession>A0AAE8N2C6</accession>
<reference evidence="2" key="1">
    <citation type="submission" date="2018-03" db="EMBL/GenBank/DDBJ databases">
        <authorList>
            <person name="Guldener U."/>
        </authorList>
    </citation>
    <scope>NUCLEOTIDE SEQUENCE</scope>
</reference>
<dbReference type="EMBL" id="ONZQ02000009">
    <property type="protein sequence ID" value="SPO04149.1"/>
    <property type="molecule type" value="Genomic_DNA"/>
</dbReference>
<feature type="region of interest" description="Disordered" evidence="1">
    <location>
        <begin position="105"/>
        <end position="130"/>
    </location>
</feature>
<keyword evidence="3" id="KW-1185">Reference proteome</keyword>
<evidence type="ECO:0000313" key="2">
    <source>
        <dbReference type="EMBL" id="SPO04149.1"/>
    </source>
</evidence>
<proteinExistence type="predicted"/>
<dbReference type="Proteomes" id="UP001187682">
    <property type="component" value="Unassembled WGS sequence"/>
</dbReference>
<protein>
    <submittedName>
        <fullName evidence="2">Uncharacterized protein</fullName>
    </submittedName>
</protein>